<dbReference type="GO" id="GO:0030254">
    <property type="term" value="P:protein secretion by the type III secretion system"/>
    <property type="evidence" value="ECO:0007669"/>
    <property type="project" value="InterPro"/>
</dbReference>
<proteinExistence type="inferred from homology"/>
<evidence type="ECO:0000313" key="6">
    <source>
        <dbReference type="EMBL" id="AMD40289.1"/>
    </source>
</evidence>
<evidence type="ECO:0000256" key="1">
    <source>
        <dbReference type="ARBA" id="ARBA00004496"/>
    </source>
</evidence>
<dbReference type="NCBIfam" id="TIGR02499">
    <property type="entry name" value="HrpE_YscL_not"/>
    <property type="match status" value="1"/>
</dbReference>
<dbReference type="InterPro" id="IPR012842">
    <property type="entry name" value="T3SS_SctL/SctL2"/>
</dbReference>
<dbReference type="Pfam" id="PF06188">
    <property type="entry name" value="HrpE"/>
    <property type="match status" value="1"/>
</dbReference>
<dbReference type="EMBL" id="KT582783">
    <property type="protein sequence ID" value="AMD40289.1"/>
    <property type="molecule type" value="Genomic_DNA"/>
</dbReference>
<evidence type="ECO:0000256" key="5">
    <source>
        <dbReference type="ARBA" id="ARBA00024335"/>
    </source>
</evidence>
<accession>A0A125RM69</accession>
<evidence type="ECO:0000256" key="3">
    <source>
        <dbReference type="ARBA" id="ARBA00022490"/>
    </source>
</evidence>
<evidence type="ECO:0000256" key="4">
    <source>
        <dbReference type="ARBA" id="ARBA00022927"/>
    </source>
</evidence>
<sequence>MLARRSLELRPDGQSLSQPYIARETLVDCARAQVVLEQAQAQVAQWLERASTEADASVLEAQARFWEKAETLLAAWEAQRQAMWERIETSAAHLVNEALGTLLNEVPEQARIDALVRQLASRQDDPVSATLRCHPEDLASLTQSLGTDGKRPWTPVADADMERHQLKLETPGGTFLLDWPSAVKALRLPDPPHIPAN</sequence>
<keyword evidence="3" id="KW-0963">Cytoplasm</keyword>
<keyword evidence="4" id="KW-0653">Protein transport</keyword>
<dbReference type="InterPro" id="IPR009335">
    <property type="entry name" value="T3SS_HrpE/ATPase_suE"/>
</dbReference>
<comment type="similarity">
    <text evidence="5">Belongs to the SctL stator family.</text>
</comment>
<dbReference type="AlphaFoldDB" id="A0A125RM69"/>
<dbReference type="RefSeq" id="WP_134926259.1">
    <property type="nucleotide sequence ID" value="NZ_CP025542.1"/>
</dbReference>
<reference evidence="6" key="1">
    <citation type="submission" date="2015-08" db="EMBL/GenBank/DDBJ databases">
        <title>Identification and characterization of a type III secretion system in Pseudomonas fluorescens 2P24.</title>
        <authorList>
            <person name="Wei H.-L."/>
        </authorList>
    </citation>
    <scope>NUCLEOTIDE SEQUENCE</scope>
    <source>
        <strain evidence="6">2P24</strain>
    </source>
</reference>
<dbReference type="GO" id="GO:0005737">
    <property type="term" value="C:cytoplasm"/>
    <property type="evidence" value="ECO:0007669"/>
    <property type="project" value="UniProtKB-SubCell"/>
</dbReference>
<keyword evidence="2" id="KW-0813">Transport</keyword>
<evidence type="ECO:0000256" key="2">
    <source>
        <dbReference type="ARBA" id="ARBA00022448"/>
    </source>
</evidence>
<organism evidence="6">
    <name type="scientific">Pseudomonas fluorescens</name>
    <dbReference type="NCBI Taxonomy" id="294"/>
    <lineage>
        <taxon>Bacteria</taxon>
        <taxon>Pseudomonadati</taxon>
        <taxon>Pseudomonadota</taxon>
        <taxon>Gammaproteobacteria</taxon>
        <taxon>Pseudomonadales</taxon>
        <taxon>Pseudomonadaceae</taxon>
        <taxon>Pseudomonas</taxon>
    </lineage>
</organism>
<gene>
    <name evidence="6" type="primary">rspE</name>
</gene>
<protein>
    <submittedName>
        <fullName evidence="6">RspE</fullName>
    </submittedName>
</protein>
<comment type="subcellular location">
    <subcellularLocation>
        <location evidence="1">Cytoplasm</location>
    </subcellularLocation>
</comment>
<name>A0A125RM69_PSEFL</name>